<evidence type="ECO:0000313" key="2">
    <source>
        <dbReference type="Proteomes" id="UP000005580"/>
    </source>
</evidence>
<evidence type="ECO:0000313" key="1">
    <source>
        <dbReference type="EMBL" id="EFZ36925.1"/>
    </source>
</evidence>
<dbReference type="HOGENOM" id="CLU_813442_0_0_10"/>
<protein>
    <submittedName>
        <fullName evidence="1">Uncharacterized protein</fullName>
    </submittedName>
</protein>
<sequence length="341" mass="39721">MKLTFIILSAYMVCLSPIDIGAKAHRPANQLRKKYDRAAWYALHRAYAAKNYSQLKDSWECVSGYDILNKHILRPYEIQDKMRINLAVDSTMNLNGKTIFYRTAERDASFYETKSPFYPFLKEYLALRGINISQRIPVLLPDSCTDTSFPFRSFTDNGENLYTGNYLALYAPDCVSLYRHIRKSKQGLPDKSAVLLYTSADLYQDTYDRRPSARSKQWNIKETKAGYKLLDGNREPEDVEPLSWYIIGLPKYKQYPVIVCLNVSGDMDECLFFVVKGNNIDRENYISFLPYNDYSGETTEFAVFSDHTIYIRNLNKDDNGKMTEEFEVYRINDDGMFYELK</sequence>
<proteinExistence type="predicted"/>
<dbReference type="Proteomes" id="UP000005580">
    <property type="component" value="Unassembled WGS sequence"/>
</dbReference>
<name>E7RRN7_9BACT</name>
<accession>E7RRN7</accession>
<dbReference type="AlphaFoldDB" id="E7RRN7"/>
<reference evidence="1" key="1">
    <citation type="submission" date="2011-01" db="EMBL/GenBank/DDBJ databases">
        <authorList>
            <person name="Muzny D."/>
            <person name="Qin X."/>
            <person name="Buhay C."/>
            <person name="Dugan-Rocha S."/>
            <person name="Ding Y."/>
            <person name="Chen G."/>
            <person name="Hawes A."/>
            <person name="Holder M."/>
            <person name="Jhangiani S."/>
            <person name="Johnson A."/>
            <person name="Khan Z."/>
            <person name="Li Z."/>
            <person name="Liu W."/>
            <person name="Liu X."/>
            <person name="Perez L."/>
            <person name="Shen H."/>
            <person name="Wang Q."/>
            <person name="Watt J."/>
            <person name="Xi L."/>
            <person name="Xin Y."/>
            <person name="Zhou J."/>
            <person name="Deng J."/>
            <person name="Jiang H."/>
            <person name="Liu Y."/>
            <person name="Qu J."/>
            <person name="Song X.-Z."/>
            <person name="Zhang L."/>
            <person name="Villasana D."/>
            <person name="Johnson A."/>
            <person name="Liu J."/>
            <person name="Liyanage D."/>
            <person name="Lorensuhewa L."/>
            <person name="Robinson T."/>
            <person name="Song A."/>
            <person name="Song B.-B."/>
            <person name="Dinh H."/>
            <person name="Thornton R."/>
            <person name="Coyle M."/>
            <person name="Francisco L."/>
            <person name="Jackson L."/>
            <person name="Javaid M."/>
            <person name="Korchina V."/>
            <person name="Kovar C."/>
            <person name="Mata R."/>
            <person name="Mathew T."/>
            <person name="Ngo R."/>
            <person name="Nguyen L."/>
            <person name="Nguyen N."/>
            <person name="Okwuonu G."/>
            <person name="Ongeri F."/>
            <person name="Pham C."/>
            <person name="Simmons D."/>
            <person name="Wilczek-Boney K."/>
            <person name="Hale W."/>
            <person name="Jakkamsetti A."/>
            <person name="Pham P."/>
            <person name="Ruth R."/>
            <person name="San Lucas F."/>
            <person name="Warren J."/>
            <person name="Zhang J."/>
            <person name="Zhao Z."/>
            <person name="Zhou C."/>
            <person name="Zhu D."/>
            <person name="Lee S."/>
            <person name="Bess C."/>
            <person name="Blankenburg K."/>
            <person name="Forbes L."/>
            <person name="Fu Q."/>
            <person name="Gubbala S."/>
            <person name="Hirani K."/>
            <person name="Jayaseelan J.C."/>
            <person name="Lara F."/>
            <person name="Munidasa M."/>
            <person name="Palculict T."/>
            <person name="Patil S."/>
            <person name="Pu L.-L."/>
            <person name="Saada N."/>
            <person name="Tang L."/>
            <person name="Weissenberger G."/>
            <person name="Zhu Y."/>
            <person name="Hemphill L."/>
            <person name="Shang Y."/>
            <person name="Youmans B."/>
            <person name="Ayvaz T."/>
            <person name="Ross M."/>
            <person name="Santibanez J."/>
            <person name="Aqrawi P."/>
            <person name="Gross S."/>
            <person name="Joshi V."/>
            <person name="Fowler G."/>
            <person name="Nazareth L."/>
            <person name="Reid J."/>
            <person name="Worley K."/>
            <person name="Petrosino J."/>
            <person name="Highlander S."/>
            <person name="Gibbs R."/>
        </authorList>
    </citation>
    <scope>NUCLEOTIDE SEQUENCE [LARGE SCALE GENOMIC DNA]</scope>
    <source>
        <strain evidence="1">ATCC 33269</strain>
    </source>
</reference>
<comment type="caution">
    <text evidence="1">The sequence shown here is derived from an EMBL/GenBank/DDBJ whole genome shotgun (WGS) entry which is preliminary data.</text>
</comment>
<keyword evidence="2" id="KW-1185">Reference proteome</keyword>
<dbReference type="RefSeq" id="WP_004370020.1">
    <property type="nucleotide sequence ID" value="NZ_GL833119.1"/>
</dbReference>
<organism evidence="1 2">
    <name type="scientific">Hoylesella oralis ATCC 33269</name>
    <dbReference type="NCBI Taxonomy" id="873533"/>
    <lineage>
        <taxon>Bacteria</taxon>
        <taxon>Pseudomonadati</taxon>
        <taxon>Bacteroidota</taxon>
        <taxon>Bacteroidia</taxon>
        <taxon>Bacteroidales</taxon>
        <taxon>Prevotellaceae</taxon>
        <taxon>Hoylesella</taxon>
    </lineage>
</organism>
<gene>
    <name evidence="1" type="ORF">HMPREF0663_11838</name>
</gene>
<dbReference type="EMBL" id="AEPE02000005">
    <property type="protein sequence ID" value="EFZ36925.1"/>
    <property type="molecule type" value="Genomic_DNA"/>
</dbReference>